<dbReference type="Proteomes" id="UP000626109">
    <property type="component" value="Unassembled WGS sequence"/>
</dbReference>
<feature type="compositionally biased region" description="Low complexity" evidence="2">
    <location>
        <begin position="126"/>
        <end position="140"/>
    </location>
</feature>
<protein>
    <recommendedName>
        <fullName evidence="3">EF-hand domain-containing protein</fullName>
    </recommendedName>
</protein>
<dbReference type="Gene3D" id="1.10.238.10">
    <property type="entry name" value="EF-hand"/>
    <property type="match status" value="1"/>
</dbReference>
<feature type="region of interest" description="Disordered" evidence="2">
    <location>
        <begin position="106"/>
        <end position="248"/>
    </location>
</feature>
<feature type="compositionally biased region" description="Basic and acidic residues" evidence="2">
    <location>
        <begin position="114"/>
        <end position="123"/>
    </location>
</feature>
<dbReference type="OrthoDB" id="424194at2759"/>
<accession>A0A813H6U4</accession>
<keyword evidence="7" id="KW-1185">Reference proteome</keyword>
<gene>
    <name evidence="4" type="ORF">PGLA1383_LOCUS20253</name>
    <name evidence="5" type="ORF">PGLA2088_LOCUS1246</name>
</gene>
<evidence type="ECO:0000313" key="7">
    <source>
        <dbReference type="Proteomes" id="UP000654075"/>
    </source>
</evidence>
<feature type="compositionally biased region" description="Low complexity" evidence="2">
    <location>
        <begin position="177"/>
        <end position="195"/>
    </location>
</feature>
<dbReference type="PROSITE" id="PS50222">
    <property type="entry name" value="EF_HAND_2"/>
    <property type="match status" value="1"/>
</dbReference>
<dbReference type="Proteomes" id="UP000654075">
    <property type="component" value="Unassembled WGS sequence"/>
</dbReference>
<reference evidence="5" key="1">
    <citation type="submission" date="2021-02" db="EMBL/GenBank/DDBJ databases">
        <authorList>
            <person name="Dougan E. K."/>
            <person name="Rhodes N."/>
            <person name="Thang M."/>
            <person name="Chan C."/>
        </authorList>
    </citation>
    <scope>NUCLEOTIDE SEQUENCE</scope>
</reference>
<dbReference type="OMA" id="WISAKFG"/>
<evidence type="ECO:0000313" key="6">
    <source>
        <dbReference type="Proteomes" id="UP000626109"/>
    </source>
</evidence>
<keyword evidence="1" id="KW-0106">Calcium</keyword>
<organism evidence="5 6">
    <name type="scientific">Polarella glacialis</name>
    <name type="common">Dinoflagellate</name>
    <dbReference type="NCBI Taxonomy" id="89957"/>
    <lineage>
        <taxon>Eukaryota</taxon>
        <taxon>Sar</taxon>
        <taxon>Alveolata</taxon>
        <taxon>Dinophyceae</taxon>
        <taxon>Suessiales</taxon>
        <taxon>Suessiaceae</taxon>
        <taxon>Polarella</taxon>
    </lineage>
</organism>
<dbReference type="PROSITE" id="PS00018">
    <property type="entry name" value="EF_HAND_1"/>
    <property type="match status" value="1"/>
</dbReference>
<proteinExistence type="predicted"/>
<feature type="compositionally biased region" description="Polar residues" evidence="2">
    <location>
        <begin position="153"/>
        <end position="176"/>
    </location>
</feature>
<dbReference type="InterPro" id="IPR018247">
    <property type="entry name" value="EF_Hand_1_Ca_BS"/>
</dbReference>
<evidence type="ECO:0000313" key="5">
    <source>
        <dbReference type="EMBL" id="CAE8633343.1"/>
    </source>
</evidence>
<dbReference type="InterPro" id="IPR002048">
    <property type="entry name" value="EF_hand_dom"/>
</dbReference>
<feature type="domain" description="EF-hand" evidence="3">
    <location>
        <begin position="5"/>
        <end position="40"/>
    </location>
</feature>
<dbReference type="EMBL" id="CAJNNV010013755">
    <property type="protein sequence ID" value="CAE8601993.1"/>
    <property type="molecule type" value="Genomic_DNA"/>
</dbReference>
<comment type="caution">
    <text evidence="5">The sequence shown here is derived from an EMBL/GenBank/DDBJ whole genome shotgun (WGS) entry which is preliminary data.</text>
</comment>
<sequence>EWCGNNFGSVKNCFKALDSDRSGSVTLPELKRACHKLKWLGCVKTLFESLDIDGDSRSRRDASTGKRALTLDEISFLDTWLVEPGAEEMEAESKTAELMAQQVIKAGQRTPKKSGWDEKDVKHILPLSPSKAKRAASPSKEQGEKLPPARPDSQGSCPSTQAGALQSRPSTQQGSRPSTQQGSRPSTQQGGSRSSTRSDSRPALRQFGGQDWEGFQRSAVDHHQHVRSAKGLARSNSSPAAQRRLPNV</sequence>
<dbReference type="SUPFAM" id="SSF47473">
    <property type="entry name" value="EF-hand"/>
    <property type="match status" value="1"/>
</dbReference>
<evidence type="ECO:0000259" key="3">
    <source>
        <dbReference type="PROSITE" id="PS50222"/>
    </source>
</evidence>
<evidence type="ECO:0000256" key="1">
    <source>
        <dbReference type="ARBA" id="ARBA00022837"/>
    </source>
</evidence>
<dbReference type="InterPro" id="IPR011992">
    <property type="entry name" value="EF-hand-dom_pair"/>
</dbReference>
<name>A0A813H6U4_POLGL</name>
<feature type="non-terminal residue" evidence="5">
    <location>
        <position position="1"/>
    </location>
</feature>
<evidence type="ECO:0000256" key="2">
    <source>
        <dbReference type="SAM" id="MobiDB-lite"/>
    </source>
</evidence>
<evidence type="ECO:0000313" key="4">
    <source>
        <dbReference type="EMBL" id="CAE8601993.1"/>
    </source>
</evidence>
<dbReference type="AlphaFoldDB" id="A0A813H6U4"/>
<dbReference type="EMBL" id="CAJNNW010000966">
    <property type="protein sequence ID" value="CAE8633343.1"/>
    <property type="molecule type" value="Genomic_DNA"/>
</dbReference>
<dbReference type="GO" id="GO:0005509">
    <property type="term" value="F:calcium ion binding"/>
    <property type="evidence" value="ECO:0007669"/>
    <property type="project" value="InterPro"/>
</dbReference>